<dbReference type="InterPro" id="IPR007627">
    <property type="entry name" value="RNA_pol_sigma70_r2"/>
</dbReference>
<dbReference type="SUPFAM" id="SSF88659">
    <property type="entry name" value="Sigma3 and sigma4 domains of RNA polymerase sigma factors"/>
    <property type="match status" value="1"/>
</dbReference>
<evidence type="ECO:0000259" key="5">
    <source>
        <dbReference type="Pfam" id="PF04542"/>
    </source>
</evidence>
<keyword evidence="4" id="KW-0804">Transcription</keyword>
<dbReference type="Pfam" id="PF04542">
    <property type="entry name" value="Sigma70_r2"/>
    <property type="match status" value="1"/>
</dbReference>
<evidence type="ECO:0000256" key="3">
    <source>
        <dbReference type="ARBA" id="ARBA00023082"/>
    </source>
</evidence>
<dbReference type="PANTHER" id="PTHR43133:SF46">
    <property type="entry name" value="RNA POLYMERASE SIGMA-70 FACTOR ECF SUBFAMILY"/>
    <property type="match status" value="1"/>
</dbReference>
<dbReference type="PANTHER" id="PTHR43133">
    <property type="entry name" value="RNA POLYMERASE ECF-TYPE SIGMA FACTO"/>
    <property type="match status" value="1"/>
</dbReference>
<evidence type="ECO:0000259" key="6">
    <source>
        <dbReference type="Pfam" id="PF08281"/>
    </source>
</evidence>
<keyword evidence="8" id="KW-1185">Reference proteome</keyword>
<keyword evidence="2" id="KW-0805">Transcription regulation</keyword>
<dbReference type="InterPro" id="IPR036388">
    <property type="entry name" value="WH-like_DNA-bd_sf"/>
</dbReference>
<evidence type="ECO:0000256" key="2">
    <source>
        <dbReference type="ARBA" id="ARBA00023015"/>
    </source>
</evidence>
<dbReference type="InterPro" id="IPR014284">
    <property type="entry name" value="RNA_pol_sigma-70_dom"/>
</dbReference>
<dbReference type="Proteomes" id="UP000501780">
    <property type="component" value="Chromosome"/>
</dbReference>
<dbReference type="AlphaFoldDB" id="A0A6H0KIJ9"/>
<comment type="similarity">
    <text evidence="1">Belongs to the sigma-70 factor family. ECF subfamily.</text>
</comment>
<protein>
    <submittedName>
        <fullName evidence="7">Sigma-70 family RNA polymerase sigma factor</fullName>
    </submittedName>
</protein>
<keyword evidence="3" id="KW-0731">Sigma factor</keyword>
<dbReference type="EMBL" id="CP050831">
    <property type="protein sequence ID" value="QIU92851.1"/>
    <property type="molecule type" value="Genomic_DNA"/>
</dbReference>
<dbReference type="Pfam" id="PF08281">
    <property type="entry name" value="Sigma70_r4_2"/>
    <property type="match status" value="1"/>
</dbReference>
<dbReference type="SUPFAM" id="SSF88946">
    <property type="entry name" value="Sigma2 domain of RNA polymerase sigma factors"/>
    <property type="match status" value="1"/>
</dbReference>
<evidence type="ECO:0000313" key="8">
    <source>
        <dbReference type="Proteomes" id="UP000501780"/>
    </source>
</evidence>
<dbReference type="Gene3D" id="1.10.1740.10">
    <property type="match status" value="1"/>
</dbReference>
<dbReference type="Gene3D" id="1.10.10.10">
    <property type="entry name" value="Winged helix-like DNA-binding domain superfamily/Winged helix DNA-binding domain"/>
    <property type="match status" value="1"/>
</dbReference>
<dbReference type="GO" id="GO:0003677">
    <property type="term" value="F:DNA binding"/>
    <property type="evidence" value="ECO:0007669"/>
    <property type="project" value="InterPro"/>
</dbReference>
<dbReference type="NCBIfam" id="TIGR02937">
    <property type="entry name" value="sigma70-ECF"/>
    <property type="match status" value="1"/>
</dbReference>
<gene>
    <name evidence="7" type="ORF">BacF7301_01190</name>
</gene>
<reference evidence="7 8" key="1">
    <citation type="submission" date="2020-03" db="EMBL/GenBank/DDBJ databases">
        <title>Genomic analysis of Bacteroides faecium CBA7301.</title>
        <authorList>
            <person name="Kim J."/>
            <person name="Roh S.W."/>
        </authorList>
    </citation>
    <scope>NUCLEOTIDE SEQUENCE [LARGE SCALE GENOMIC DNA]</scope>
    <source>
        <strain evidence="7 8">CBA7301</strain>
    </source>
</reference>
<feature type="domain" description="RNA polymerase sigma-70 region 2" evidence="5">
    <location>
        <begin position="26"/>
        <end position="90"/>
    </location>
</feature>
<dbReference type="GO" id="GO:0016987">
    <property type="term" value="F:sigma factor activity"/>
    <property type="evidence" value="ECO:0007669"/>
    <property type="project" value="UniProtKB-KW"/>
</dbReference>
<sequence>MARLNPDEVIISKIAADFPEGFRALFITYYKPLLRIAEKMIGVEFAEDIVQDTFLTIWNNKQSFDTILSLKSYLYTSIQNKCLNVIRTNQQFEKYKVEQSVEPGEEYILDEEVISQLYQTIDLLPEHYKEVMLKSMEGESIAKIALSMDTTEDAIKAYKRRAKQILKKELGDKAFILLFL</sequence>
<organism evidence="7 8">
    <name type="scientific">Bacteroides faecium</name>
    <dbReference type="NCBI Taxonomy" id="2715212"/>
    <lineage>
        <taxon>Bacteria</taxon>
        <taxon>Pseudomonadati</taxon>
        <taxon>Bacteroidota</taxon>
        <taxon>Bacteroidia</taxon>
        <taxon>Bacteroidales</taxon>
        <taxon>Bacteroidaceae</taxon>
        <taxon>Bacteroides</taxon>
    </lineage>
</organism>
<dbReference type="InterPro" id="IPR013249">
    <property type="entry name" value="RNA_pol_sigma70_r4_t2"/>
</dbReference>
<name>A0A6H0KIJ9_9BACE</name>
<evidence type="ECO:0000256" key="4">
    <source>
        <dbReference type="ARBA" id="ARBA00023163"/>
    </source>
</evidence>
<proteinExistence type="inferred from homology"/>
<dbReference type="InterPro" id="IPR013325">
    <property type="entry name" value="RNA_pol_sigma_r2"/>
</dbReference>
<dbReference type="GO" id="GO:0006352">
    <property type="term" value="P:DNA-templated transcription initiation"/>
    <property type="evidence" value="ECO:0007669"/>
    <property type="project" value="InterPro"/>
</dbReference>
<dbReference type="RefSeq" id="WP_167959605.1">
    <property type="nucleotide sequence ID" value="NZ_CP050831.1"/>
</dbReference>
<accession>A0A6H0KIJ9</accession>
<evidence type="ECO:0000313" key="7">
    <source>
        <dbReference type="EMBL" id="QIU92851.1"/>
    </source>
</evidence>
<feature type="domain" description="RNA polymerase sigma factor 70 region 4 type 2" evidence="6">
    <location>
        <begin position="116"/>
        <end position="164"/>
    </location>
</feature>
<evidence type="ECO:0000256" key="1">
    <source>
        <dbReference type="ARBA" id="ARBA00010641"/>
    </source>
</evidence>
<dbReference type="InterPro" id="IPR013324">
    <property type="entry name" value="RNA_pol_sigma_r3/r4-like"/>
</dbReference>
<dbReference type="KEGG" id="bfc:BacF7301_01190"/>
<dbReference type="InterPro" id="IPR039425">
    <property type="entry name" value="RNA_pol_sigma-70-like"/>
</dbReference>